<evidence type="ECO:0000259" key="1">
    <source>
        <dbReference type="Pfam" id="PF03819"/>
    </source>
</evidence>
<organism evidence="2 3">
    <name type="scientific">Mucilaginibacter xinganensis</name>
    <dbReference type="NCBI Taxonomy" id="1234841"/>
    <lineage>
        <taxon>Bacteria</taxon>
        <taxon>Pseudomonadati</taxon>
        <taxon>Bacteroidota</taxon>
        <taxon>Sphingobacteriia</taxon>
        <taxon>Sphingobacteriales</taxon>
        <taxon>Sphingobacteriaceae</taxon>
        <taxon>Mucilaginibacter</taxon>
    </lineage>
</organism>
<dbReference type="Proteomes" id="UP000215002">
    <property type="component" value="Chromosome"/>
</dbReference>
<feature type="domain" description="NTP pyrophosphohydrolase MazG-like" evidence="1">
    <location>
        <begin position="28"/>
        <end position="105"/>
    </location>
</feature>
<dbReference type="AlphaFoldDB" id="A0A223NWX6"/>
<reference evidence="2 3" key="1">
    <citation type="submission" date="2017-08" db="EMBL/GenBank/DDBJ databases">
        <title>Complete genome sequence of Mucilaginibacter sp. strain BJC16-A31.</title>
        <authorList>
            <consortium name="Henan University of Science and Technology"/>
            <person name="You X."/>
        </authorList>
    </citation>
    <scope>NUCLEOTIDE SEQUENCE [LARGE SCALE GENOMIC DNA]</scope>
    <source>
        <strain evidence="2 3">BJC16-A31</strain>
    </source>
</reference>
<dbReference type="EMBL" id="CP022743">
    <property type="protein sequence ID" value="ASU34377.1"/>
    <property type="molecule type" value="Genomic_DNA"/>
</dbReference>
<evidence type="ECO:0000313" key="2">
    <source>
        <dbReference type="EMBL" id="ASU34377.1"/>
    </source>
</evidence>
<dbReference type="Gene3D" id="1.10.287.1080">
    <property type="entry name" value="MazG-like"/>
    <property type="match status" value="1"/>
</dbReference>
<dbReference type="RefSeq" id="WP_094570736.1">
    <property type="nucleotide sequence ID" value="NZ_CP022743.1"/>
</dbReference>
<protein>
    <recommendedName>
        <fullName evidence="1">NTP pyrophosphohydrolase MazG-like domain-containing protein</fullName>
    </recommendedName>
</protein>
<dbReference type="KEGG" id="muc:MuYL_2490"/>
<accession>A0A223NWX6</accession>
<dbReference type="OrthoDB" id="9791898at2"/>
<dbReference type="InterPro" id="IPR004518">
    <property type="entry name" value="MazG-like_dom"/>
</dbReference>
<dbReference type="Pfam" id="PF03819">
    <property type="entry name" value="MazG"/>
    <property type="match status" value="1"/>
</dbReference>
<evidence type="ECO:0000313" key="3">
    <source>
        <dbReference type="Proteomes" id="UP000215002"/>
    </source>
</evidence>
<gene>
    <name evidence="2" type="ORF">MuYL_2490</name>
</gene>
<sequence>MNKDFNILEKVMCNMADNFYQPVEFPLYVKKLEKEFAELMEQLTKDGTLDSSKEWHHFKNAVLDNLPEIKDELADVLCFLLRISNSFKISGTELLHHAMSKMVRRIGDENYNRV</sequence>
<dbReference type="SUPFAM" id="SSF101386">
    <property type="entry name" value="all-alpha NTP pyrophosphatases"/>
    <property type="match status" value="1"/>
</dbReference>
<proteinExistence type="predicted"/>
<name>A0A223NWX6_9SPHI</name>
<keyword evidence="3" id="KW-1185">Reference proteome</keyword>